<reference evidence="1" key="1">
    <citation type="submission" date="2020-06" db="EMBL/GenBank/DDBJ databases">
        <title>WGS assembly of Ceratodon purpureus strain R40.</title>
        <authorList>
            <person name="Carey S.B."/>
            <person name="Jenkins J."/>
            <person name="Shu S."/>
            <person name="Lovell J.T."/>
            <person name="Sreedasyam A."/>
            <person name="Maumus F."/>
            <person name="Tiley G.P."/>
            <person name="Fernandez-Pozo N."/>
            <person name="Barry K."/>
            <person name="Chen C."/>
            <person name="Wang M."/>
            <person name="Lipzen A."/>
            <person name="Daum C."/>
            <person name="Saski C.A."/>
            <person name="Payton A.C."/>
            <person name="Mcbreen J.C."/>
            <person name="Conrad R.E."/>
            <person name="Kollar L.M."/>
            <person name="Olsson S."/>
            <person name="Huttunen S."/>
            <person name="Landis J.B."/>
            <person name="Wickett N.J."/>
            <person name="Johnson M.G."/>
            <person name="Rensing S.A."/>
            <person name="Grimwood J."/>
            <person name="Schmutz J."/>
            <person name="Mcdaniel S.F."/>
        </authorList>
    </citation>
    <scope>NUCLEOTIDE SEQUENCE</scope>
    <source>
        <strain evidence="1">R40</strain>
    </source>
</reference>
<gene>
    <name evidence="1" type="ORF">KC19_7G085900</name>
</gene>
<proteinExistence type="predicted"/>
<keyword evidence="2" id="KW-1185">Reference proteome</keyword>
<sequence>MKTWSVCALSNCGHRVDISGLRKQQHQDQLARIAVFLLVFTFCCPLHAQNDDYVSSNTNVITIDTKVVISAPLAVFTKSLDIFTTGIPIHPVYIQAPSDNSGSGNPCRIVRVVEYTMQGRCCSAQLA</sequence>
<accession>A0A8T0H927</accession>
<name>A0A8T0H927_CERPU</name>
<evidence type="ECO:0000313" key="2">
    <source>
        <dbReference type="Proteomes" id="UP000822688"/>
    </source>
</evidence>
<organism evidence="1 2">
    <name type="scientific">Ceratodon purpureus</name>
    <name type="common">Fire moss</name>
    <name type="synonym">Dicranum purpureum</name>
    <dbReference type="NCBI Taxonomy" id="3225"/>
    <lineage>
        <taxon>Eukaryota</taxon>
        <taxon>Viridiplantae</taxon>
        <taxon>Streptophyta</taxon>
        <taxon>Embryophyta</taxon>
        <taxon>Bryophyta</taxon>
        <taxon>Bryophytina</taxon>
        <taxon>Bryopsida</taxon>
        <taxon>Dicranidae</taxon>
        <taxon>Pseudoditrichales</taxon>
        <taxon>Ditrichaceae</taxon>
        <taxon>Ceratodon</taxon>
    </lineage>
</organism>
<dbReference type="EMBL" id="CM026428">
    <property type="protein sequence ID" value="KAG0566758.1"/>
    <property type="molecule type" value="Genomic_DNA"/>
</dbReference>
<evidence type="ECO:0000313" key="1">
    <source>
        <dbReference type="EMBL" id="KAG0566758.1"/>
    </source>
</evidence>
<dbReference type="Proteomes" id="UP000822688">
    <property type="component" value="Chromosome 7"/>
</dbReference>
<comment type="caution">
    <text evidence="1">The sequence shown here is derived from an EMBL/GenBank/DDBJ whole genome shotgun (WGS) entry which is preliminary data.</text>
</comment>
<dbReference type="AlphaFoldDB" id="A0A8T0H927"/>
<protein>
    <submittedName>
        <fullName evidence="1">Uncharacterized protein</fullName>
    </submittedName>
</protein>